<comment type="caution">
    <text evidence="3">The sequence shown here is derived from an EMBL/GenBank/DDBJ whole genome shotgun (WGS) entry which is preliminary data.</text>
</comment>
<dbReference type="AlphaFoldDB" id="A0A934KGG0"/>
<dbReference type="InterPro" id="IPR007372">
    <property type="entry name" value="Lipid/polyisoprenoid-bd_YceI"/>
</dbReference>
<proteinExistence type="inferred from homology"/>
<protein>
    <submittedName>
        <fullName evidence="3">YceI family protein</fullName>
    </submittedName>
</protein>
<dbReference type="Gene3D" id="2.40.128.110">
    <property type="entry name" value="Lipid/polyisoprenoid-binding, YceI-like"/>
    <property type="match status" value="1"/>
</dbReference>
<dbReference type="Proteomes" id="UP000614410">
    <property type="component" value="Unassembled WGS sequence"/>
</dbReference>
<gene>
    <name evidence="3" type="ORF">JF887_02310</name>
</gene>
<dbReference type="Pfam" id="PF04264">
    <property type="entry name" value="YceI"/>
    <property type="match status" value="1"/>
</dbReference>
<evidence type="ECO:0000259" key="2">
    <source>
        <dbReference type="SMART" id="SM00867"/>
    </source>
</evidence>
<dbReference type="SMART" id="SM00867">
    <property type="entry name" value="YceI"/>
    <property type="match status" value="1"/>
</dbReference>
<reference evidence="3 4" key="1">
    <citation type="submission" date="2020-10" db="EMBL/GenBank/DDBJ databases">
        <title>Ca. Dormibacterota MAGs.</title>
        <authorList>
            <person name="Montgomery K."/>
        </authorList>
    </citation>
    <scope>NUCLEOTIDE SEQUENCE [LARGE SCALE GENOMIC DNA]</scope>
    <source>
        <strain evidence="3">Mitchell_Peninsula_5</strain>
    </source>
</reference>
<organism evidence="3 4">
    <name type="scientific">Candidatus Amunia macphersoniae</name>
    <dbReference type="NCBI Taxonomy" id="3127014"/>
    <lineage>
        <taxon>Bacteria</taxon>
        <taxon>Bacillati</taxon>
        <taxon>Candidatus Dormiibacterota</taxon>
        <taxon>Candidatus Dormibacteria</taxon>
        <taxon>Candidatus Aeolococcales</taxon>
        <taxon>Candidatus Aeolococcaceae</taxon>
        <taxon>Candidatus Amunia</taxon>
    </lineage>
</organism>
<name>A0A934KGG0_9BACT</name>
<evidence type="ECO:0000313" key="3">
    <source>
        <dbReference type="EMBL" id="MBJ7608251.1"/>
    </source>
</evidence>
<dbReference type="EMBL" id="JAEKNN010000009">
    <property type="protein sequence ID" value="MBJ7608251.1"/>
    <property type="molecule type" value="Genomic_DNA"/>
</dbReference>
<comment type="similarity">
    <text evidence="1">Belongs to the UPF0312 family.</text>
</comment>
<evidence type="ECO:0000256" key="1">
    <source>
        <dbReference type="ARBA" id="ARBA00008812"/>
    </source>
</evidence>
<dbReference type="InterPro" id="IPR036761">
    <property type="entry name" value="TTHA0802/YceI-like_sf"/>
</dbReference>
<sequence>MADPITLGPSDGTLHLHTTRTGAAAKMGHDLVIAVQRWSATLTPADDGSGLASLTASAETASCEVVDGHGGAKSLSDKDKRDIKKSIDEKVLQASKHPQVTFTSSSVTGSTIKGELNLAGARHPWEISFDVDGDRVKGTGSIVQTEFGIKPYSFMMGALKVGDVVGVSIDVKNPRA</sequence>
<accession>A0A934KGG0</accession>
<dbReference type="SUPFAM" id="SSF101874">
    <property type="entry name" value="YceI-like"/>
    <property type="match status" value="1"/>
</dbReference>
<feature type="domain" description="Lipid/polyisoprenoid-binding YceI-like" evidence="2">
    <location>
        <begin position="4"/>
        <end position="174"/>
    </location>
</feature>
<evidence type="ECO:0000313" key="4">
    <source>
        <dbReference type="Proteomes" id="UP000614410"/>
    </source>
</evidence>